<feature type="binding site" evidence="15 16">
    <location>
        <position position="116"/>
    </location>
    <ligand>
        <name>S-adenosyl-L-methionine</name>
        <dbReference type="ChEBI" id="CHEBI:59789"/>
    </ligand>
</feature>
<dbReference type="InterPro" id="IPR029026">
    <property type="entry name" value="tRNA_m1G_MTases_N"/>
</dbReference>
<keyword evidence="8 15" id="KW-0489">Methyltransferase</keyword>
<evidence type="ECO:0000256" key="5">
    <source>
        <dbReference type="ARBA" id="ARBA00012807"/>
    </source>
</evidence>
<evidence type="ECO:0000259" key="18">
    <source>
        <dbReference type="Pfam" id="PF01746"/>
    </source>
</evidence>
<evidence type="ECO:0000313" key="19">
    <source>
        <dbReference type="EMBL" id="TKW60983.1"/>
    </source>
</evidence>
<dbReference type="GO" id="GO:0052906">
    <property type="term" value="F:tRNA (guanine(37)-N1)-methyltransferase activity"/>
    <property type="evidence" value="ECO:0007669"/>
    <property type="project" value="UniProtKB-UniRule"/>
</dbReference>
<dbReference type="Gene3D" id="1.10.1270.20">
    <property type="entry name" value="tRNA(m1g37)methyltransferase, domain 2"/>
    <property type="match status" value="1"/>
</dbReference>
<dbReference type="AlphaFoldDB" id="A0A6N4R6C2"/>
<dbReference type="InterPro" id="IPR023148">
    <property type="entry name" value="tRNA_m1G_MeTrfase_C_sf"/>
</dbReference>
<dbReference type="EC" id="2.1.1.228" evidence="5 15"/>
<keyword evidence="10 15" id="KW-0949">S-adenosyl-L-methionine</keyword>
<dbReference type="EMBL" id="VAFM01000002">
    <property type="protein sequence ID" value="TKW60983.1"/>
    <property type="molecule type" value="Genomic_DNA"/>
</dbReference>
<keyword evidence="9 15" id="KW-0808">Transferase</keyword>
<dbReference type="GO" id="GO:0002939">
    <property type="term" value="P:tRNA N1-guanine methylation"/>
    <property type="evidence" value="ECO:0007669"/>
    <property type="project" value="TreeGrafter"/>
</dbReference>
<proteinExistence type="inferred from homology"/>
<dbReference type="InterPro" id="IPR002649">
    <property type="entry name" value="tRNA_m1G_MeTrfase_TrmD"/>
</dbReference>
<sequence>MKTPFTVTIVTLFPEAFPGLLGMSVLGRGLKTGAWDLKVVNLRDFAHDKHKTVDDTPYGGGAGMVLKPDIVAAALRAAKTENPGAKTVYMGPAGQRFVQPTARRFAEGTGLIVLCGHYEGVDERVLEAEVDEVVSVGDFVLSGGENAAMVVVDAVVRLLPNVLGGDASLHEESFDIVDEAGAPLVEYPHYTRPVSWEGKDVPEVLRNGNHGEIRKWRLAEAKRRTAKLK</sequence>
<evidence type="ECO:0000256" key="4">
    <source>
        <dbReference type="ARBA" id="ARBA00011738"/>
    </source>
</evidence>
<dbReference type="InterPro" id="IPR029028">
    <property type="entry name" value="Alpha/beta_knot_MTases"/>
</dbReference>
<evidence type="ECO:0000256" key="6">
    <source>
        <dbReference type="ARBA" id="ARBA00014679"/>
    </source>
</evidence>
<dbReference type="HAMAP" id="MF_00605">
    <property type="entry name" value="TrmD"/>
    <property type="match status" value="1"/>
</dbReference>
<evidence type="ECO:0000256" key="1">
    <source>
        <dbReference type="ARBA" id="ARBA00002634"/>
    </source>
</evidence>
<comment type="catalytic activity">
    <reaction evidence="14 15 17">
        <text>guanosine(37) in tRNA + S-adenosyl-L-methionine = N(1)-methylguanosine(37) in tRNA + S-adenosyl-L-homocysteine + H(+)</text>
        <dbReference type="Rhea" id="RHEA:36899"/>
        <dbReference type="Rhea" id="RHEA-COMP:10145"/>
        <dbReference type="Rhea" id="RHEA-COMP:10147"/>
        <dbReference type="ChEBI" id="CHEBI:15378"/>
        <dbReference type="ChEBI" id="CHEBI:57856"/>
        <dbReference type="ChEBI" id="CHEBI:59789"/>
        <dbReference type="ChEBI" id="CHEBI:73542"/>
        <dbReference type="ChEBI" id="CHEBI:74269"/>
        <dbReference type="EC" id="2.1.1.228"/>
    </reaction>
</comment>
<keyword evidence="11 15" id="KW-0819">tRNA processing</keyword>
<dbReference type="SUPFAM" id="SSF75217">
    <property type="entry name" value="alpha/beta knot"/>
    <property type="match status" value="1"/>
</dbReference>
<dbReference type="NCBIfam" id="NF000648">
    <property type="entry name" value="PRK00026.1"/>
    <property type="match status" value="1"/>
</dbReference>
<protein>
    <recommendedName>
        <fullName evidence="6 15">tRNA (guanine-N(1)-)-methyltransferase</fullName>
        <ecNumber evidence="5 15">2.1.1.228</ecNumber>
    </recommendedName>
    <alternativeName>
        <fullName evidence="12 15">M1G-methyltransferase</fullName>
    </alternativeName>
    <alternativeName>
        <fullName evidence="13 15">tRNA [GM37] methyltransferase</fullName>
    </alternativeName>
</protein>
<evidence type="ECO:0000256" key="12">
    <source>
        <dbReference type="ARBA" id="ARBA00029736"/>
    </source>
</evidence>
<evidence type="ECO:0000256" key="7">
    <source>
        <dbReference type="ARBA" id="ARBA00022490"/>
    </source>
</evidence>
<feature type="domain" description="tRNA methyltransferase TRMD/TRM10-type" evidence="18">
    <location>
        <begin position="7"/>
        <end position="227"/>
    </location>
</feature>
<name>A0A6N4R6C2_BLAVI</name>
<comment type="caution">
    <text evidence="19">The sequence shown here is derived from an EMBL/GenBank/DDBJ whole genome shotgun (WGS) entry which is preliminary data.</text>
</comment>
<dbReference type="Pfam" id="PF01746">
    <property type="entry name" value="tRNA_m1G_MT"/>
    <property type="match status" value="1"/>
</dbReference>
<dbReference type="Gene3D" id="3.40.1280.10">
    <property type="match status" value="1"/>
</dbReference>
<evidence type="ECO:0000256" key="11">
    <source>
        <dbReference type="ARBA" id="ARBA00022694"/>
    </source>
</evidence>
<organism evidence="19 20">
    <name type="scientific">Blastochloris viridis</name>
    <name type="common">Rhodopseudomonas viridis</name>
    <dbReference type="NCBI Taxonomy" id="1079"/>
    <lineage>
        <taxon>Bacteria</taxon>
        <taxon>Pseudomonadati</taxon>
        <taxon>Pseudomonadota</taxon>
        <taxon>Alphaproteobacteria</taxon>
        <taxon>Hyphomicrobiales</taxon>
        <taxon>Blastochloridaceae</taxon>
        <taxon>Blastochloris</taxon>
    </lineage>
</organism>
<evidence type="ECO:0000256" key="8">
    <source>
        <dbReference type="ARBA" id="ARBA00022603"/>
    </source>
</evidence>
<dbReference type="InterPro" id="IPR016009">
    <property type="entry name" value="tRNA_MeTrfase_TRMD/TRM10"/>
</dbReference>
<dbReference type="PANTHER" id="PTHR46417:SF1">
    <property type="entry name" value="TRNA (GUANINE-N(1)-)-METHYLTRANSFERASE"/>
    <property type="match status" value="1"/>
</dbReference>
<comment type="function">
    <text evidence="1 15 17">Specifically methylates guanosine-37 in various tRNAs.</text>
</comment>
<evidence type="ECO:0000256" key="16">
    <source>
        <dbReference type="PIRSR" id="PIRSR000386-1"/>
    </source>
</evidence>
<dbReference type="PANTHER" id="PTHR46417">
    <property type="entry name" value="TRNA (GUANINE-N(1)-)-METHYLTRANSFERASE"/>
    <property type="match status" value="1"/>
</dbReference>
<dbReference type="PIRSF" id="PIRSF000386">
    <property type="entry name" value="tRNA_mtase"/>
    <property type="match status" value="1"/>
</dbReference>
<comment type="similarity">
    <text evidence="3 15 17">Belongs to the RNA methyltransferase TrmD family.</text>
</comment>
<evidence type="ECO:0000256" key="9">
    <source>
        <dbReference type="ARBA" id="ARBA00022679"/>
    </source>
</evidence>
<keyword evidence="7 15" id="KW-0963">Cytoplasm</keyword>
<evidence type="ECO:0000256" key="14">
    <source>
        <dbReference type="ARBA" id="ARBA00047783"/>
    </source>
</evidence>
<feature type="binding site" evidence="15 16">
    <location>
        <begin position="136"/>
        <end position="141"/>
    </location>
    <ligand>
        <name>S-adenosyl-L-methionine</name>
        <dbReference type="ChEBI" id="CHEBI:59789"/>
    </ligand>
</feature>
<evidence type="ECO:0000256" key="2">
    <source>
        <dbReference type="ARBA" id="ARBA00004496"/>
    </source>
</evidence>
<accession>A0A6N4R6C2</accession>
<dbReference type="NCBIfam" id="TIGR00088">
    <property type="entry name" value="trmD"/>
    <property type="match status" value="1"/>
</dbReference>
<dbReference type="GO" id="GO:0005829">
    <property type="term" value="C:cytosol"/>
    <property type="evidence" value="ECO:0007669"/>
    <property type="project" value="TreeGrafter"/>
</dbReference>
<gene>
    <name evidence="15 19" type="primary">trmD</name>
    <name evidence="19" type="ORF">DI628_07490</name>
</gene>
<evidence type="ECO:0000256" key="15">
    <source>
        <dbReference type="HAMAP-Rule" id="MF_00605"/>
    </source>
</evidence>
<dbReference type="CDD" id="cd18080">
    <property type="entry name" value="TrmD-like"/>
    <property type="match status" value="1"/>
</dbReference>
<evidence type="ECO:0000256" key="17">
    <source>
        <dbReference type="RuleBase" id="RU003464"/>
    </source>
</evidence>
<evidence type="ECO:0000313" key="20">
    <source>
        <dbReference type="Proteomes" id="UP000320948"/>
    </source>
</evidence>
<evidence type="ECO:0000256" key="10">
    <source>
        <dbReference type="ARBA" id="ARBA00022691"/>
    </source>
</evidence>
<comment type="subunit">
    <text evidence="4 15 17">Homodimer.</text>
</comment>
<dbReference type="Proteomes" id="UP000320948">
    <property type="component" value="Unassembled WGS sequence"/>
</dbReference>
<dbReference type="FunFam" id="3.40.1280.10:FF:000001">
    <property type="entry name" value="tRNA (guanine-N(1)-)-methyltransferase"/>
    <property type="match status" value="1"/>
</dbReference>
<evidence type="ECO:0000256" key="3">
    <source>
        <dbReference type="ARBA" id="ARBA00007630"/>
    </source>
</evidence>
<evidence type="ECO:0000256" key="13">
    <source>
        <dbReference type="ARBA" id="ARBA00033392"/>
    </source>
</evidence>
<reference evidence="19 20" key="1">
    <citation type="journal article" date="2017" name="Nat. Commun.">
        <title>In situ click chemistry generation of cyclooxygenase-2 inhibitors.</title>
        <authorList>
            <person name="Bhardwaj A."/>
            <person name="Kaur J."/>
            <person name="Wuest M."/>
            <person name="Wuest F."/>
        </authorList>
    </citation>
    <scope>NUCLEOTIDE SEQUENCE [LARGE SCALE GENOMIC DNA]</scope>
    <source>
        <strain evidence="19">S2_018_000_R2_106</strain>
    </source>
</reference>
<comment type="subcellular location">
    <subcellularLocation>
        <location evidence="2 15 17">Cytoplasm</location>
    </subcellularLocation>
</comment>